<feature type="domain" description="TraG P-loop" evidence="1">
    <location>
        <begin position="475"/>
        <end position="843"/>
    </location>
</feature>
<dbReference type="STRING" id="45074.Lsan_0643"/>
<dbReference type="PANTHER" id="PTHR38467">
    <property type="match status" value="1"/>
</dbReference>
<sequence length="864" mass="97823">MVARISERIKETVEALKGYWNELTADDEPLNQSAGTLNWQAHRYPSFTETLPYQYFDEQSHLFFNKKNAGLLYRIVPLTGANEQIAEQLDNLIRTKISHEFTLQVICVKHNKVGHEIDAFAEQFAHAEFKNLSLMGDNLKAFYQNAAIHGFQTKTAVSPRLTHTECFIVIDKIKKESERDLKACFGKFRISFEASLTAAKIGFKRGNTSDFLHLLNFYLDNCPDTIYPRPVRYHATKYLNEQVVSHDFDLEVNNEAVQIRGVSQEGTSYETAVSVLTIDDLPDEHQLWENLNNSNNIFHPEQSIPCNHIVSVTYLVDDPVKAQGRANRKTRDLDKKAKSDYALNVAGTENQARNWRLFRNDLVAQKTRAVKMLYNVVLFSRPHEKERDVEAARSVYAYNGIKLALSKRMQLPYFLTSMPFLFTGHVDAVFSYPTMMWPISSWNATQYLPVLSDWTGVGKGILLPTLRDQFACIDPFSSRLGTNFNMAVTGTAGSGKSFFIQMLMLNVLFNGGDIFIIDVGGSYKKLCQVLGGVYLEYSNLSMNPFTHVKDILREIDDIIALFELLACPTSGATDDDRGTLREAILTAFYKTANQTRVDDVQSELIALYDSNKEAYPTARILSKNLQRYCSFAEHGQVFNQPSQLAPSARVIVVDLKEIEDNQSIRAPVLLSVISQFQRRMFDSDRSKQKMCIIDEAWSFFTGDAIAIQFITKGFRTGRKHKASFVTITQGIDDYFEFPEARAAWENSAIKLIFLQDTSLLEHQKKHETFSELEVALLKAFPKAKDAGFSQVLLRANGISSFHRLFVSPFIRVLLSSDGDDVQAVQNYQALGLEYMQAIMRVANEHDPILGSPIQPINHGVTDAA</sequence>
<dbReference type="Proteomes" id="UP000054703">
    <property type="component" value="Unassembled WGS sequence"/>
</dbReference>
<evidence type="ECO:0000313" key="2">
    <source>
        <dbReference type="EMBL" id="KTD66211.1"/>
    </source>
</evidence>
<reference evidence="2 3" key="1">
    <citation type="submission" date="2015-11" db="EMBL/GenBank/DDBJ databases">
        <title>Genomic analysis of 38 Legionella species identifies large and diverse effector repertoires.</title>
        <authorList>
            <person name="Burstein D."/>
            <person name="Amaro F."/>
            <person name="Zusman T."/>
            <person name="Lifshitz Z."/>
            <person name="Cohen O."/>
            <person name="Gilbert J.A."/>
            <person name="Pupko T."/>
            <person name="Shuman H.A."/>
            <person name="Segal G."/>
        </authorList>
    </citation>
    <scope>NUCLEOTIDE SEQUENCE [LARGE SCALE GENOMIC DNA]</scope>
    <source>
        <strain evidence="2 3">SC-63-C7</strain>
    </source>
</reference>
<dbReference type="InterPro" id="IPR027417">
    <property type="entry name" value="P-loop_NTPase"/>
</dbReference>
<dbReference type="PANTHER" id="PTHR38467:SF1">
    <property type="entry name" value="CONJUGATIVE TRANSFER: ASSEMBLY"/>
    <property type="match status" value="1"/>
</dbReference>
<dbReference type="Gene3D" id="1.10.8.730">
    <property type="match status" value="1"/>
</dbReference>
<keyword evidence="3" id="KW-1185">Reference proteome</keyword>
<comment type="caution">
    <text evidence="2">The sequence shown here is derived from an EMBL/GenBank/DDBJ whole genome shotgun (WGS) entry which is preliminary data.</text>
</comment>
<protein>
    <submittedName>
        <fullName evidence="2">Putative conjugative transfer protein TraC</fullName>
    </submittedName>
</protein>
<dbReference type="RefSeq" id="WP_058513105.1">
    <property type="nucleotide sequence ID" value="NZ_CAAAIH010000031.1"/>
</dbReference>
<organism evidence="2 3">
    <name type="scientific">Legionella santicrucis</name>
    <dbReference type="NCBI Taxonomy" id="45074"/>
    <lineage>
        <taxon>Bacteria</taxon>
        <taxon>Pseudomonadati</taxon>
        <taxon>Pseudomonadota</taxon>
        <taxon>Gammaproteobacteria</taxon>
        <taxon>Legionellales</taxon>
        <taxon>Legionellaceae</taxon>
        <taxon>Legionella</taxon>
    </lineage>
</organism>
<gene>
    <name evidence="2" type="ORF">Lsan_0643</name>
</gene>
<proteinExistence type="predicted"/>
<dbReference type="InterPro" id="IPR053155">
    <property type="entry name" value="F-pilin_assembly_TraC"/>
</dbReference>
<dbReference type="NCBIfam" id="TIGR02746">
    <property type="entry name" value="TraC-F-type"/>
    <property type="match status" value="1"/>
</dbReference>
<name>A0A0W0ZBC2_9GAMM</name>
<dbReference type="Gene3D" id="3.40.50.300">
    <property type="entry name" value="P-loop containing nucleotide triphosphate hydrolases"/>
    <property type="match status" value="1"/>
</dbReference>
<dbReference type="PATRIC" id="fig|45074.5.peg.677"/>
<dbReference type="OrthoDB" id="9816422at2"/>
<accession>A0A0W0ZBC2</accession>
<dbReference type="Pfam" id="PF11130">
    <property type="entry name" value="TraC_F_IV"/>
    <property type="match status" value="1"/>
</dbReference>
<dbReference type="InterPro" id="IPR043964">
    <property type="entry name" value="P-loop_TraG"/>
</dbReference>
<evidence type="ECO:0000259" key="1">
    <source>
        <dbReference type="Pfam" id="PF19044"/>
    </source>
</evidence>
<dbReference type="Pfam" id="PF19044">
    <property type="entry name" value="P-loop_TraG"/>
    <property type="match status" value="1"/>
</dbReference>
<evidence type="ECO:0000313" key="3">
    <source>
        <dbReference type="Proteomes" id="UP000054703"/>
    </source>
</evidence>
<dbReference type="EMBL" id="LNYU01000011">
    <property type="protein sequence ID" value="KTD66211.1"/>
    <property type="molecule type" value="Genomic_DNA"/>
</dbReference>
<dbReference type="InterPro" id="IPR014117">
    <property type="entry name" value="TraC-F-type"/>
</dbReference>
<dbReference type="SUPFAM" id="SSF52540">
    <property type="entry name" value="P-loop containing nucleoside triphosphate hydrolases"/>
    <property type="match status" value="1"/>
</dbReference>
<dbReference type="AlphaFoldDB" id="A0A0W0ZBC2"/>
<dbReference type="CDD" id="cd01127">
    <property type="entry name" value="TrwB_TraG_TraD_VirD4"/>
    <property type="match status" value="1"/>
</dbReference>
<dbReference type="InterPro" id="IPR025955">
    <property type="entry name" value="TraC/Conjuga_ATPase"/>
</dbReference>